<protein>
    <submittedName>
        <fullName evidence="2">Reverse transcriptase</fullName>
    </submittedName>
</protein>
<gene>
    <name evidence="2" type="ORF">RF55_5380</name>
</gene>
<dbReference type="Pfam" id="PF00078">
    <property type="entry name" value="RVT_1"/>
    <property type="match status" value="1"/>
</dbReference>
<sequence>MGIRQGDPLSPIIFNVVTYRMLKKLLDKIGVRLGGIPINAAALAYDLLLFAATPKGLQELINIVTRYLAECGMTINLVKSMTIAVRAASHIKKTAIDGNTTFRCDGRLSCLTRSTKWRYLGMYITPEGRTRCRPAQILEPIFDSLPRATLKPQQRVFALRTMVVPKLYHQLALV</sequence>
<dbReference type="OrthoDB" id="8063823at2759"/>
<dbReference type="InterPro" id="IPR000477">
    <property type="entry name" value="RT_dom"/>
</dbReference>
<dbReference type="SUPFAM" id="SSF56672">
    <property type="entry name" value="DNA/RNA polymerases"/>
    <property type="match status" value="1"/>
</dbReference>
<keyword evidence="2" id="KW-0808">Transferase</keyword>
<evidence type="ECO:0000313" key="3">
    <source>
        <dbReference type="Proteomes" id="UP000036403"/>
    </source>
</evidence>
<keyword evidence="2" id="KW-0548">Nucleotidyltransferase</keyword>
<proteinExistence type="predicted"/>
<dbReference type="PANTHER" id="PTHR47027:SF20">
    <property type="entry name" value="REVERSE TRANSCRIPTASE-LIKE PROTEIN WITH RNA-DIRECTED DNA POLYMERASE DOMAIN"/>
    <property type="match status" value="1"/>
</dbReference>
<evidence type="ECO:0000313" key="2">
    <source>
        <dbReference type="EMBL" id="KMQ94463.1"/>
    </source>
</evidence>
<comment type="caution">
    <text evidence="2">The sequence shown here is derived from an EMBL/GenBank/DDBJ whole genome shotgun (WGS) entry which is preliminary data.</text>
</comment>
<keyword evidence="3" id="KW-1185">Reference proteome</keyword>
<accession>A0A0J7KVY4</accession>
<reference evidence="2 3" key="1">
    <citation type="submission" date="2015-04" db="EMBL/GenBank/DDBJ databases">
        <title>Lasius niger genome sequencing.</title>
        <authorList>
            <person name="Konorov E.A."/>
            <person name="Nikitin M.A."/>
            <person name="Kirill M.V."/>
            <person name="Chang P."/>
        </authorList>
    </citation>
    <scope>NUCLEOTIDE SEQUENCE [LARGE SCALE GENOMIC DNA]</scope>
    <source>
        <tissue evidence="2">Whole</tissue>
    </source>
</reference>
<dbReference type="GO" id="GO:0003964">
    <property type="term" value="F:RNA-directed DNA polymerase activity"/>
    <property type="evidence" value="ECO:0007669"/>
    <property type="project" value="UniProtKB-KW"/>
</dbReference>
<dbReference type="PaxDb" id="67767-A0A0J7KVY4"/>
<feature type="domain" description="Reverse transcriptase" evidence="1">
    <location>
        <begin position="1"/>
        <end position="124"/>
    </location>
</feature>
<dbReference type="PROSITE" id="PS50878">
    <property type="entry name" value="RT_POL"/>
    <property type="match status" value="1"/>
</dbReference>
<organism evidence="2 3">
    <name type="scientific">Lasius niger</name>
    <name type="common">Black garden ant</name>
    <dbReference type="NCBI Taxonomy" id="67767"/>
    <lineage>
        <taxon>Eukaryota</taxon>
        <taxon>Metazoa</taxon>
        <taxon>Ecdysozoa</taxon>
        <taxon>Arthropoda</taxon>
        <taxon>Hexapoda</taxon>
        <taxon>Insecta</taxon>
        <taxon>Pterygota</taxon>
        <taxon>Neoptera</taxon>
        <taxon>Endopterygota</taxon>
        <taxon>Hymenoptera</taxon>
        <taxon>Apocrita</taxon>
        <taxon>Aculeata</taxon>
        <taxon>Formicoidea</taxon>
        <taxon>Formicidae</taxon>
        <taxon>Formicinae</taxon>
        <taxon>Lasius</taxon>
        <taxon>Lasius</taxon>
    </lineage>
</organism>
<dbReference type="AlphaFoldDB" id="A0A0J7KVY4"/>
<dbReference type="PANTHER" id="PTHR47027">
    <property type="entry name" value="REVERSE TRANSCRIPTASE DOMAIN-CONTAINING PROTEIN"/>
    <property type="match status" value="1"/>
</dbReference>
<evidence type="ECO:0000259" key="1">
    <source>
        <dbReference type="PROSITE" id="PS50878"/>
    </source>
</evidence>
<name>A0A0J7KVY4_LASNI</name>
<dbReference type="Proteomes" id="UP000036403">
    <property type="component" value="Unassembled WGS sequence"/>
</dbReference>
<dbReference type="EMBL" id="LBMM01002698">
    <property type="protein sequence ID" value="KMQ94463.1"/>
    <property type="molecule type" value="Genomic_DNA"/>
</dbReference>
<dbReference type="STRING" id="67767.A0A0J7KVY4"/>
<keyword evidence="2" id="KW-0695">RNA-directed DNA polymerase</keyword>
<dbReference type="InterPro" id="IPR043502">
    <property type="entry name" value="DNA/RNA_pol_sf"/>
</dbReference>